<evidence type="ECO:0000313" key="2">
    <source>
        <dbReference type="Proteomes" id="UP001595692"/>
    </source>
</evidence>
<comment type="caution">
    <text evidence="1">The sequence shown here is derived from an EMBL/GenBank/DDBJ whole genome shotgun (WGS) entry which is preliminary data.</text>
</comment>
<dbReference type="Proteomes" id="UP001595692">
    <property type="component" value="Unassembled WGS sequence"/>
</dbReference>
<evidence type="ECO:0000313" key="1">
    <source>
        <dbReference type="EMBL" id="MFC3912268.1"/>
    </source>
</evidence>
<proteinExistence type="predicted"/>
<dbReference type="PANTHER" id="PTHR39327:SF1">
    <property type="entry name" value="BLR5470 PROTEIN"/>
    <property type="match status" value="1"/>
</dbReference>
<keyword evidence="2" id="KW-1185">Reference proteome</keyword>
<reference evidence="2" key="1">
    <citation type="journal article" date="2019" name="Int. J. Syst. Evol. Microbiol.">
        <title>The Global Catalogue of Microorganisms (GCM) 10K type strain sequencing project: providing services to taxonomists for standard genome sequencing and annotation.</title>
        <authorList>
            <consortium name="The Broad Institute Genomics Platform"/>
            <consortium name="The Broad Institute Genome Sequencing Center for Infectious Disease"/>
            <person name="Wu L."/>
            <person name="Ma J."/>
        </authorList>
    </citation>
    <scope>NUCLEOTIDE SEQUENCE [LARGE SCALE GENOMIC DNA]</scope>
    <source>
        <strain evidence="2">CCUG 54939</strain>
    </source>
</reference>
<gene>
    <name evidence="1" type="ORF">ACFOSS_02160</name>
</gene>
<dbReference type="PANTHER" id="PTHR39327">
    <property type="match status" value="1"/>
</dbReference>
<dbReference type="EMBL" id="JBHSAF010000001">
    <property type="protein sequence ID" value="MFC3912268.1"/>
    <property type="molecule type" value="Genomic_DNA"/>
</dbReference>
<accession>A0ABV8CJV3</accession>
<dbReference type="Gene3D" id="3.10.620.30">
    <property type="match status" value="1"/>
</dbReference>
<sequence length="232" mass="27030">MVPERRRLLSRRWFYLLLLLPGLLFALPLAEEDLNAIRSVTDFYGQRAGKRMQAWRELIQRGKQQQWDEKRALTEVNRFFNQMKFLSDVVLWGKNDYWASPMEFIGAGGGDCEDYSIAKYFSLLELGLNDEKLRMVYVKSLTYQQFHMVVAYYPTPAAIPLILDNIDVAIKPATQRKDLVPVFSFNGSHLWLMKERGQGQLAGSSSRLTLWNDLRSRFSSEKLKRPKLNLDD</sequence>
<name>A0ABV8CJV3_9GAMM</name>
<dbReference type="Pfam" id="PF06035">
    <property type="entry name" value="Peptidase_C93"/>
    <property type="match status" value="1"/>
</dbReference>
<dbReference type="RefSeq" id="WP_377150371.1">
    <property type="nucleotide sequence ID" value="NZ_JBHSAF010000001.1"/>
</dbReference>
<organism evidence="1 2">
    <name type="scientific">Pseudaeromonas sharmana</name>
    <dbReference type="NCBI Taxonomy" id="328412"/>
    <lineage>
        <taxon>Bacteria</taxon>
        <taxon>Pseudomonadati</taxon>
        <taxon>Pseudomonadota</taxon>
        <taxon>Gammaproteobacteria</taxon>
        <taxon>Aeromonadales</taxon>
        <taxon>Aeromonadaceae</taxon>
        <taxon>Pseudaeromonas</taxon>
    </lineage>
</organism>
<dbReference type="InterPro" id="IPR010319">
    <property type="entry name" value="Transglutaminase-like_Cys_pept"/>
</dbReference>
<protein>
    <submittedName>
        <fullName evidence="1">Transglutaminase-like cysteine peptidase</fullName>
    </submittedName>
</protein>